<gene>
    <name evidence="1" type="ordered locus">Desru_1179</name>
</gene>
<name>F6DMZ6_DESRL</name>
<dbReference type="STRING" id="696281.Desru_1179"/>
<dbReference type="Gene3D" id="3.30.2310.20">
    <property type="entry name" value="RelE-like"/>
    <property type="match status" value="1"/>
</dbReference>
<evidence type="ECO:0000313" key="1">
    <source>
        <dbReference type="EMBL" id="AEG59454.1"/>
    </source>
</evidence>
<dbReference type="HOGENOM" id="CLU_161929_0_1_9"/>
<dbReference type="Proteomes" id="UP000009234">
    <property type="component" value="Chromosome"/>
</dbReference>
<dbReference type="EMBL" id="CP002780">
    <property type="protein sequence ID" value="AEG59454.1"/>
    <property type="molecule type" value="Genomic_DNA"/>
</dbReference>
<organism evidence="1 2">
    <name type="scientific">Desulforamulus ruminis (strain ATCC 23193 / DSM 2154 / NCIMB 8452 / DL)</name>
    <name type="common">Desulfotomaculum ruminis</name>
    <dbReference type="NCBI Taxonomy" id="696281"/>
    <lineage>
        <taxon>Bacteria</taxon>
        <taxon>Bacillati</taxon>
        <taxon>Bacillota</taxon>
        <taxon>Clostridia</taxon>
        <taxon>Eubacteriales</taxon>
        <taxon>Peptococcaceae</taxon>
        <taxon>Desulforamulus</taxon>
    </lineage>
</organism>
<protein>
    <submittedName>
        <fullName evidence="1">Cytotoxic translational repressor</fullName>
    </submittedName>
</protein>
<dbReference type="RefSeq" id="WP_013841225.1">
    <property type="nucleotide sequence ID" value="NC_015589.1"/>
</dbReference>
<keyword evidence="2" id="KW-1185">Reference proteome</keyword>
<reference evidence="2" key="1">
    <citation type="submission" date="2011-05" db="EMBL/GenBank/DDBJ databases">
        <title>Complete sequence of Desulfotomaculum ruminis DSM 2154.</title>
        <authorList>
            <person name="Lucas S."/>
            <person name="Copeland A."/>
            <person name="Lapidus A."/>
            <person name="Cheng J.-F."/>
            <person name="Goodwin L."/>
            <person name="Pitluck S."/>
            <person name="Lu M."/>
            <person name="Detter J.C."/>
            <person name="Han C."/>
            <person name="Tapia R."/>
            <person name="Land M."/>
            <person name="Hauser L."/>
            <person name="Kyrpides N."/>
            <person name="Ivanova N."/>
            <person name="Mikhailova N."/>
            <person name="Pagani I."/>
            <person name="Stams A.J.M."/>
            <person name="Plugge C.M."/>
            <person name="Muyzer G."/>
            <person name="Kuever J."/>
            <person name="Parshina S.N."/>
            <person name="Ivanova A.E."/>
            <person name="Nazina T.N."/>
            <person name="Brambilla E."/>
            <person name="Spring S."/>
            <person name="Klenk H.-P."/>
            <person name="Woyke T."/>
        </authorList>
    </citation>
    <scope>NUCLEOTIDE SEQUENCE [LARGE SCALE GENOMIC DNA]</scope>
    <source>
        <strain evidence="2">ATCC 23193 / DSM 2154 / NCIB 8452 / DL</strain>
    </source>
</reference>
<dbReference type="eggNOG" id="COG2026">
    <property type="taxonomic scope" value="Bacteria"/>
</dbReference>
<reference evidence="1 2" key="2">
    <citation type="journal article" date="2012" name="Stand. Genomic Sci.">
        <title>Complete genome sequence of the sulfate-reducing firmicute Desulfotomaculum ruminis type strain (DL(T)).</title>
        <authorList>
            <person name="Spring S."/>
            <person name="Visser M."/>
            <person name="Lu M."/>
            <person name="Copeland A."/>
            <person name="Lapidus A."/>
            <person name="Lucas S."/>
            <person name="Cheng J.F."/>
            <person name="Han C."/>
            <person name="Tapia R."/>
            <person name="Goodwin L.A."/>
            <person name="Pitluck S."/>
            <person name="Ivanova N."/>
            <person name="Land M."/>
            <person name="Hauser L."/>
            <person name="Larimer F."/>
            <person name="Rohde M."/>
            <person name="Goker M."/>
            <person name="Detter J.C."/>
            <person name="Kyrpides N.C."/>
            <person name="Woyke T."/>
            <person name="Schaap P.J."/>
            <person name="Plugge C.M."/>
            <person name="Muyzer G."/>
            <person name="Kuever J."/>
            <person name="Pereira I.A."/>
            <person name="Parshina S.N."/>
            <person name="Bernier-Latmani R."/>
            <person name="Stams A.J."/>
            <person name="Klenk H.P."/>
        </authorList>
    </citation>
    <scope>NUCLEOTIDE SEQUENCE [LARGE SCALE GENOMIC DNA]</scope>
    <source>
        <strain evidence="2">ATCC 23193 / DSM 2154 / NCIB 8452 / DL</strain>
    </source>
</reference>
<evidence type="ECO:0000313" key="2">
    <source>
        <dbReference type="Proteomes" id="UP000009234"/>
    </source>
</evidence>
<dbReference type="KEGG" id="dru:Desru_1179"/>
<sequence length="88" mass="10589">MINLYYSEFFADKVKRLSLEERRVLKKKLEFLMENPRHPSLRTKKIQGQDRIFEASITMEIRMTWEYMEDGGILLRNIGEHDKTLKSP</sequence>
<accession>F6DMZ6</accession>
<dbReference type="SUPFAM" id="SSF143011">
    <property type="entry name" value="RelE-like"/>
    <property type="match status" value="1"/>
</dbReference>
<proteinExistence type="predicted"/>
<dbReference type="InterPro" id="IPR035093">
    <property type="entry name" value="RelE/ParE_toxin_dom_sf"/>
</dbReference>
<dbReference type="AlphaFoldDB" id="F6DMZ6"/>